<dbReference type="Proteomes" id="UP000254631">
    <property type="component" value="Unassembled WGS sequence"/>
</dbReference>
<organism evidence="1 2">
    <name type="scientific">Legionella pneumophila</name>
    <dbReference type="NCBI Taxonomy" id="446"/>
    <lineage>
        <taxon>Bacteria</taxon>
        <taxon>Pseudomonadati</taxon>
        <taxon>Pseudomonadota</taxon>
        <taxon>Gammaproteobacteria</taxon>
        <taxon>Legionellales</taxon>
        <taxon>Legionellaceae</taxon>
        <taxon>Legionella</taxon>
    </lineage>
</organism>
<dbReference type="Gene3D" id="1.25.40.20">
    <property type="entry name" value="Ankyrin repeat-containing domain"/>
    <property type="match status" value="1"/>
</dbReference>
<dbReference type="InterPro" id="IPR036770">
    <property type="entry name" value="Ankyrin_rpt-contain_sf"/>
</dbReference>
<name>A0A378K8U1_LEGPN</name>
<dbReference type="RefSeq" id="WP_027219299.1">
    <property type="nucleotide sequence ID" value="NZ_CAXYJC010000002.1"/>
</dbReference>
<dbReference type="EMBL" id="UGOL01000001">
    <property type="protein sequence ID" value="STX80613.1"/>
    <property type="molecule type" value="Genomic_DNA"/>
</dbReference>
<reference evidence="1 2" key="1">
    <citation type="submission" date="2018-06" db="EMBL/GenBank/DDBJ databases">
        <authorList>
            <consortium name="Pathogen Informatics"/>
            <person name="Doyle S."/>
        </authorList>
    </citation>
    <scope>NUCLEOTIDE SEQUENCE [LARGE SCALE GENOMIC DNA]</scope>
    <source>
        <strain evidence="1 2">NCTC12000</strain>
    </source>
</reference>
<protein>
    <submittedName>
        <fullName evidence="1">Ankyrin repeat family protein</fullName>
    </submittedName>
</protein>
<accession>A0A378K8U1</accession>
<evidence type="ECO:0000313" key="1">
    <source>
        <dbReference type="EMBL" id="STX80613.1"/>
    </source>
</evidence>
<gene>
    <name evidence="1" type="ORF">NCTC12000_02629</name>
</gene>
<evidence type="ECO:0000313" key="2">
    <source>
        <dbReference type="Proteomes" id="UP000254631"/>
    </source>
</evidence>
<dbReference type="SUPFAM" id="SSF140860">
    <property type="entry name" value="Pseudo ankyrin repeat-like"/>
    <property type="match status" value="1"/>
</dbReference>
<proteinExistence type="predicted"/>
<dbReference type="AlphaFoldDB" id="A0A378K8U1"/>
<sequence>MYNLTIHNLENYEKDPKIRLIPWALWENLFQHFISVYELSLMTLSYKEAIHIFLPKTKNKEQLRQLLCLYYAHFDRNDKQFWCDVNKKGIKSEVICCAAAITGCSSALDTISLSLMPDEIVKMIQAENYHAFRLAAENGHLHVLNRLCELALTEVMAMIQAENYHAFRLAAENGHLHVLNRLCELAPTEATAMIQSENYYAFRWAAVGRGHHNVINFLLDCPAMLGYAEMHEFEYGEKYVNPFIARHVNRLKEMHDAFKQSNPEDLFDLVTKSECLQGFYMLRNLIRRNDEALLDDIRFLLSIPGIKALAPAGTIPGNENELLRLALRLGNQGACALLLSIPSVLALTKANNYYIDETGGRLDLRAVA</sequence>